<dbReference type="PANTHER" id="PTHR10981">
    <property type="entry name" value="BATTENIN"/>
    <property type="match status" value="1"/>
</dbReference>
<sequence length="1387" mass="153033">MLASCKTPETWATIQFGHNDQKVMNTSYFAQNLESLTLIIKEAGCKPILVTSLARRVFASEHVTTDILGPYSNETINVAAKLKLPLLPLLNDSLTYITKLGKTQSMLFNWDSATTNKDTTHLNELGWRYFGRIVADEVHKYVPELGHYIVPVRALSAAIANGTILTEDLPSANTTTATMTGLQDAPPELPEAPDTNSKAAYRLRLILGFSFFIFGLMNNVLYVIILSAALDLVPPSTPKGIIAFCNIAPALVAKVGWPYLLKGKIRYTRRLVSCCALSVGGMLIVAAFETLSARLIGIAFASFASGLGEMTFLQLSTTYHPKSIAGHCVGYFASGTGAAGLVGAGLWWELRALGVRLGVGLSAMLPFIIPLTYFFVLLPPSDYTEIVGDGISWTNSGSEYMALPEEEVESEGTVPVGAVPTAASLPGLSSADKWRLVRPLLMKYMLPLFCVYTFEYTINQGISPTLVYPVPDVKEHPILGSIVKSLRDYYPLWQLIYQAFVFLSRSSISMGLPALPSALLPAPAVLQAVIMVTLALESSTGFLSGTQLESTTQGFVLPILMFLIAVEGICGGLAYVNVFYRVGQDGSRAPDQGDLSSRELARQEREFQIGSIGFADSSGILIASLVAMPTEVIGLAGTRPLSILSTFPPASRLPTTQVATCTLNPFNMLFAPIRGTNKAEHSVASVLKSAAHVQMSCATSSQYVRSPLLNDLSNSNPAETLEKIVSIDDLPGCDLKRRFGTMGRASRRKDIYHKAHALSATFLPETNQPSFPPNLSRASSRTSRNRPGLHLRPADFRALWTDVKIRQMTITQLEWFDDADGGNSFLLLHVSSIIREADQWLRLERRSQESRLRNAVARVNASIGQSWTDESMILSSNREDLLMGEEIKHIPRESTNEPLPLSFVLDVLDTTHNNCPVHSIASVTPDRIYFSSIMNAIWQYQAPSNPQVGRAIVAQPNNPRRILEPLVHRKIYNDIAHELEIQDGWELVLLFPETAIRTHRVATLNVITRAGAQPNSYHLAFHAMCDPAGSVLGDIIRTPPRSTPSISQYAMVLSTQQSLVANCLRQTAGIGMLDGSFQMIDNRIPQSSVANCLRQTLGTFEGSIQLAEDHIPDDLRTFNALLHPLLRLTSSSFISTFSQKLDAPLAILHRKAEGAQKDNRPAIPSFLAASAASSSRALEKLKGLEVHVRELFNIWPDSVTARFRLSSFEWFRDTTGARHEYLIFNLKANESTDRDQSKDLWLRLERRPREEVARKRDALTRLVGRFEALDIATISHHKAGVLHRDNMEDEPQASVLFDGHLSLAFLVKLLKIIHDESREYHLAGANCWFFASTIAEVTAKRARGNWKRGSLEDCDHQKSKNWVNSKQYNQIMDRVNRLSFFPCGGAV</sequence>
<dbReference type="Pfam" id="PF02487">
    <property type="entry name" value="CLN3"/>
    <property type="match status" value="1"/>
</dbReference>
<feature type="transmembrane region" description="Helical" evidence="9">
    <location>
        <begin position="328"/>
        <end position="348"/>
    </location>
</feature>
<keyword evidence="4 9" id="KW-0812">Transmembrane</keyword>
<evidence type="ECO:0000256" key="9">
    <source>
        <dbReference type="SAM" id="Phobius"/>
    </source>
</evidence>
<keyword evidence="3" id="KW-0813">Transport</keyword>
<dbReference type="SUPFAM" id="SSF103473">
    <property type="entry name" value="MFS general substrate transporter"/>
    <property type="match status" value="1"/>
</dbReference>
<evidence type="ECO:0000256" key="7">
    <source>
        <dbReference type="ARBA" id="ARBA00023136"/>
    </source>
</evidence>
<dbReference type="InterPro" id="IPR036514">
    <property type="entry name" value="SGNH_hydro_sf"/>
</dbReference>
<keyword evidence="6 9" id="KW-1133">Transmembrane helix</keyword>
<dbReference type="GO" id="GO:0016020">
    <property type="term" value="C:membrane"/>
    <property type="evidence" value="ECO:0007669"/>
    <property type="project" value="InterPro"/>
</dbReference>
<dbReference type="Proteomes" id="UP000383932">
    <property type="component" value="Unassembled WGS sequence"/>
</dbReference>
<dbReference type="InterPro" id="IPR003492">
    <property type="entry name" value="Battenin_disease_Cln3"/>
</dbReference>
<protein>
    <submittedName>
        <fullName evidence="10">BTN1 protein</fullName>
    </submittedName>
</protein>
<feature type="transmembrane region" description="Helical" evidence="9">
    <location>
        <begin position="205"/>
        <end position="229"/>
    </location>
</feature>
<comment type="caution">
    <text evidence="10">The sequence shown here is derived from an EMBL/GenBank/DDBJ whole genome shotgun (WGS) entry which is preliminary data.</text>
</comment>
<keyword evidence="11" id="KW-1185">Reference proteome</keyword>
<evidence type="ECO:0000256" key="5">
    <source>
        <dbReference type="ARBA" id="ARBA00022970"/>
    </source>
</evidence>
<feature type="transmembrane region" description="Helical" evidence="9">
    <location>
        <begin position="241"/>
        <end position="259"/>
    </location>
</feature>
<dbReference type="OrthoDB" id="5965864at2759"/>
<evidence type="ECO:0000313" key="11">
    <source>
        <dbReference type="Proteomes" id="UP000383932"/>
    </source>
</evidence>
<dbReference type="CDD" id="cd06174">
    <property type="entry name" value="MFS"/>
    <property type="match status" value="1"/>
</dbReference>
<dbReference type="PANTHER" id="PTHR10981:SF0">
    <property type="entry name" value="BATTENIN"/>
    <property type="match status" value="1"/>
</dbReference>
<gene>
    <name evidence="10" type="ORF">CTheo_6198</name>
</gene>
<evidence type="ECO:0000313" key="10">
    <source>
        <dbReference type="EMBL" id="KAB5590367.1"/>
    </source>
</evidence>
<feature type="transmembrane region" description="Helical" evidence="9">
    <location>
        <begin position="294"/>
        <end position="316"/>
    </location>
</feature>
<dbReference type="InterPro" id="IPR036259">
    <property type="entry name" value="MFS_trans_sf"/>
</dbReference>
<name>A0A5N5QGE3_9AGAM</name>
<dbReference type="EMBL" id="SSOP01000175">
    <property type="protein sequence ID" value="KAB5590367.1"/>
    <property type="molecule type" value="Genomic_DNA"/>
</dbReference>
<dbReference type="GO" id="GO:0005773">
    <property type="term" value="C:vacuole"/>
    <property type="evidence" value="ECO:0007669"/>
    <property type="project" value="UniProtKB-ARBA"/>
</dbReference>
<keyword evidence="7 9" id="KW-0472">Membrane</keyword>
<comment type="similarity">
    <text evidence="2">Belongs to the battenin family.</text>
</comment>
<feature type="transmembrane region" description="Helical" evidence="9">
    <location>
        <begin position="354"/>
        <end position="376"/>
    </location>
</feature>
<evidence type="ECO:0000256" key="4">
    <source>
        <dbReference type="ARBA" id="ARBA00022692"/>
    </source>
</evidence>
<dbReference type="SUPFAM" id="SSF52266">
    <property type="entry name" value="SGNH hydrolase"/>
    <property type="match status" value="1"/>
</dbReference>
<comment type="subcellular location">
    <subcellularLocation>
        <location evidence="1">Endomembrane system</location>
        <topology evidence="1">Multi-pass membrane protein</topology>
    </subcellularLocation>
</comment>
<dbReference type="PRINTS" id="PR01315">
    <property type="entry name" value="BATTENIN"/>
</dbReference>
<evidence type="ECO:0000256" key="8">
    <source>
        <dbReference type="SAM" id="MobiDB-lite"/>
    </source>
</evidence>
<feature type="region of interest" description="Disordered" evidence="8">
    <location>
        <begin position="763"/>
        <end position="787"/>
    </location>
</feature>
<feature type="transmembrane region" description="Helical" evidence="9">
    <location>
        <begin position="555"/>
        <end position="580"/>
    </location>
</feature>
<reference evidence="10 11" key="1">
    <citation type="journal article" date="2019" name="Fungal Biol. Biotechnol.">
        <title>Draft genome sequence of fastidious pathogen Ceratobasidium theobromae, which causes vascular-streak dieback in Theobroma cacao.</title>
        <authorList>
            <person name="Ali S.S."/>
            <person name="Asman A."/>
            <person name="Shao J."/>
            <person name="Firmansyah A.P."/>
            <person name="Susilo A.W."/>
            <person name="Rosmana A."/>
            <person name="McMahon P."/>
            <person name="Junaid M."/>
            <person name="Guest D."/>
            <person name="Kheng T.Y."/>
            <person name="Meinhardt L.W."/>
            <person name="Bailey B.A."/>
        </authorList>
    </citation>
    <scope>NUCLEOTIDE SEQUENCE [LARGE SCALE GENOMIC DNA]</scope>
    <source>
        <strain evidence="10 11">CT2</strain>
    </source>
</reference>
<organism evidence="10 11">
    <name type="scientific">Ceratobasidium theobromae</name>
    <dbReference type="NCBI Taxonomy" id="1582974"/>
    <lineage>
        <taxon>Eukaryota</taxon>
        <taxon>Fungi</taxon>
        <taxon>Dikarya</taxon>
        <taxon>Basidiomycota</taxon>
        <taxon>Agaricomycotina</taxon>
        <taxon>Agaricomycetes</taxon>
        <taxon>Cantharellales</taxon>
        <taxon>Ceratobasidiaceae</taxon>
        <taxon>Ceratobasidium</taxon>
    </lineage>
</organism>
<keyword evidence="5" id="KW-0029">Amino-acid transport</keyword>
<dbReference type="Gene3D" id="3.40.50.1110">
    <property type="entry name" value="SGNH hydrolase"/>
    <property type="match status" value="1"/>
</dbReference>
<feature type="transmembrane region" description="Helical" evidence="9">
    <location>
        <begin position="524"/>
        <end position="543"/>
    </location>
</feature>
<accession>A0A5N5QGE3</accession>
<evidence type="ECO:0000256" key="1">
    <source>
        <dbReference type="ARBA" id="ARBA00004127"/>
    </source>
</evidence>
<proteinExistence type="inferred from homology"/>
<evidence type="ECO:0000256" key="2">
    <source>
        <dbReference type="ARBA" id="ARBA00007467"/>
    </source>
</evidence>
<dbReference type="GO" id="GO:0012505">
    <property type="term" value="C:endomembrane system"/>
    <property type="evidence" value="ECO:0007669"/>
    <property type="project" value="UniProtKB-SubCell"/>
</dbReference>
<dbReference type="GO" id="GO:0051453">
    <property type="term" value="P:regulation of intracellular pH"/>
    <property type="evidence" value="ECO:0007669"/>
    <property type="project" value="TreeGrafter"/>
</dbReference>
<evidence type="ECO:0000256" key="3">
    <source>
        <dbReference type="ARBA" id="ARBA00022448"/>
    </source>
</evidence>
<evidence type="ECO:0000256" key="6">
    <source>
        <dbReference type="ARBA" id="ARBA00022989"/>
    </source>
</evidence>
<dbReference type="GO" id="GO:0006865">
    <property type="term" value="P:amino acid transport"/>
    <property type="evidence" value="ECO:0007669"/>
    <property type="project" value="UniProtKB-KW"/>
</dbReference>